<feature type="transmembrane region" description="Helical" evidence="7">
    <location>
        <begin position="369"/>
        <end position="391"/>
    </location>
</feature>
<feature type="transmembrane region" description="Helical" evidence="7">
    <location>
        <begin position="403"/>
        <end position="422"/>
    </location>
</feature>
<dbReference type="AlphaFoldDB" id="A0A1F2WS59"/>
<protein>
    <recommendedName>
        <fullName evidence="8">Major facilitator superfamily (MFS) profile domain-containing protein</fullName>
    </recommendedName>
</protein>
<evidence type="ECO:0000256" key="5">
    <source>
        <dbReference type="ARBA" id="ARBA00022989"/>
    </source>
</evidence>
<feature type="transmembrane region" description="Helical" evidence="7">
    <location>
        <begin position="197"/>
        <end position="214"/>
    </location>
</feature>
<dbReference type="InterPro" id="IPR020846">
    <property type="entry name" value="MFS_dom"/>
</dbReference>
<dbReference type="Proteomes" id="UP000177876">
    <property type="component" value="Unassembled WGS sequence"/>
</dbReference>
<dbReference type="CDD" id="cd06173">
    <property type="entry name" value="MFS_MefA_like"/>
    <property type="match status" value="1"/>
</dbReference>
<evidence type="ECO:0000313" key="9">
    <source>
        <dbReference type="EMBL" id="OFW59718.1"/>
    </source>
</evidence>
<dbReference type="PANTHER" id="PTHR23513">
    <property type="entry name" value="INTEGRAL MEMBRANE EFFLUX PROTEIN-RELATED"/>
    <property type="match status" value="1"/>
</dbReference>
<keyword evidence="5 7" id="KW-1133">Transmembrane helix</keyword>
<accession>A0A1F2WS59</accession>
<feature type="transmembrane region" description="Helical" evidence="7">
    <location>
        <begin position="281"/>
        <end position="302"/>
    </location>
</feature>
<evidence type="ECO:0000256" key="2">
    <source>
        <dbReference type="ARBA" id="ARBA00022448"/>
    </source>
</evidence>
<dbReference type="Pfam" id="PF05977">
    <property type="entry name" value="MFS_3"/>
    <property type="match status" value="1"/>
</dbReference>
<feature type="transmembrane region" description="Helical" evidence="7">
    <location>
        <begin position="314"/>
        <end position="333"/>
    </location>
</feature>
<feature type="transmembrane region" description="Helical" evidence="7">
    <location>
        <begin position="102"/>
        <end position="125"/>
    </location>
</feature>
<sequence>MKDVDREGSRGKIVPAPEETETGVHSGVLSAFGSKDFALFWTGAFISNTGTWIQTTVLLWFVLEITGSNAWVGAVNFANYAPVLLFVIVAGSLADYLNRKTLILITQAIMMFAALGLAIAAQAGVADLPVIFVLTIVMGSAFIFNFPAWRAVIPDLVPKEDMLNGIALDAAQYNLARFVGPFLGAVILAVWSVQAAFYINAASFLAVIFALLLMKTTTPAISRGTERGRDHIYEGMRYAWGNKWSRNLLGCLAIFAFFGLSFIVALPGFSEHVLNKGSSAYGALLAFVGLGAVLGAPLVTLLRRSFKEADIIRYCILGFGLLLLLFSFISLLWLSLLVALGLGTAALMTAATVNTVLQSRVERKMRGRIMSFYILVFQGLYPLGGLALGYISDKFSEPVALRLWGLACIAEAIIVIFFTPLLRDAVSSLYGSSD</sequence>
<dbReference type="EMBL" id="MELK01000011">
    <property type="protein sequence ID" value="OFW59718.1"/>
    <property type="molecule type" value="Genomic_DNA"/>
</dbReference>
<reference evidence="9 10" key="1">
    <citation type="journal article" date="2016" name="Nat. Commun.">
        <title>Thousands of microbial genomes shed light on interconnected biogeochemical processes in an aquifer system.</title>
        <authorList>
            <person name="Anantharaman K."/>
            <person name="Brown C.T."/>
            <person name="Hug L.A."/>
            <person name="Sharon I."/>
            <person name="Castelle C.J."/>
            <person name="Probst A.J."/>
            <person name="Thomas B.C."/>
            <person name="Singh A."/>
            <person name="Wilkins M.J."/>
            <person name="Karaoz U."/>
            <person name="Brodie E.L."/>
            <person name="Williams K.H."/>
            <person name="Hubbard S.S."/>
            <person name="Banfield J.F."/>
        </authorList>
    </citation>
    <scope>NUCLEOTIDE SEQUENCE [LARGE SCALE GENOMIC DNA]</scope>
</reference>
<comment type="subcellular location">
    <subcellularLocation>
        <location evidence="1">Cell membrane</location>
        <topology evidence="1">Multi-pass membrane protein</topology>
    </subcellularLocation>
</comment>
<dbReference type="InterPro" id="IPR010290">
    <property type="entry name" value="TM_effector"/>
</dbReference>
<keyword evidence="2" id="KW-0813">Transport</keyword>
<evidence type="ECO:0000259" key="8">
    <source>
        <dbReference type="PROSITE" id="PS50850"/>
    </source>
</evidence>
<dbReference type="PROSITE" id="PS50850">
    <property type="entry name" value="MFS"/>
    <property type="match status" value="1"/>
</dbReference>
<feature type="transmembrane region" description="Helical" evidence="7">
    <location>
        <begin position="339"/>
        <end position="357"/>
    </location>
</feature>
<keyword evidence="4 7" id="KW-0812">Transmembrane</keyword>
<evidence type="ECO:0000256" key="3">
    <source>
        <dbReference type="ARBA" id="ARBA00022475"/>
    </source>
</evidence>
<evidence type="ECO:0000256" key="1">
    <source>
        <dbReference type="ARBA" id="ARBA00004651"/>
    </source>
</evidence>
<keyword evidence="6 7" id="KW-0472">Membrane</keyword>
<proteinExistence type="predicted"/>
<name>A0A1F2WS59_9ACTN</name>
<evidence type="ECO:0000313" key="10">
    <source>
        <dbReference type="Proteomes" id="UP000177876"/>
    </source>
</evidence>
<dbReference type="Gene3D" id="1.20.1250.20">
    <property type="entry name" value="MFS general substrate transporter like domains"/>
    <property type="match status" value="1"/>
</dbReference>
<feature type="domain" description="Major facilitator superfamily (MFS) profile" evidence="8">
    <location>
        <begin position="36"/>
        <end position="423"/>
    </location>
</feature>
<feature type="transmembrane region" description="Helical" evidence="7">
    <location>
        <begin position="69"/>
        <end position="90"/>
    </location>
</feature>
<keyword evidence="3" id="KW-1003">Cell membrane</keyword>
<dbReference type="STRING" id="1797197.A2Y75_04895"/>
<evidence type="ECO:0000256" key="6">
    <source>
        <dbReference type="ARBA" id="ARBA00023136"/>
    </source>
</evidence>
<dbReference type="PANTHER" id="PTHR23513:SF11">
    <property type="entry name" value="STAPHYLOFERRIN A TRANSPORTER"/>
    <property type="match status" value="1"/>
</dbReference>
<comment type="caution">
    <text evidence="9">The sequence shown here is derived from an EMBL/GenBank/DDBJ whole genome shotgun (WGS) entry which is preliminary data.</text>
</comment>
<feature type="transmembrane region" description="Helical" evidence="7">
    <location>
        <begin position="131"/>
        <end position="153"/>
    </location>
</feature>
<feature type="transmembrane region" description="Helical" evidence="7">
    <location>
        <begin position="247"/>
        <end position="269"/>
    </location>
</feature>
<organism evidence="9 10">
    <name type="scientific">Candidatus Solincola sediminis</name>
    <dbReference type="NCBI Taxonomy" id="1797199"/>
    <lineage>
        <taxon>Bacteria</taxon>
        <taxon>Bacillati</taxon>
        <taxon>Actinomycetota</taxon>
        <taxon>Candidatus Geothermincolia</taxon>
        <taxon>Candidatus Geothermincolales</taxon>
        <taxon>Candidatus Geothermincolaceae</taxon>
        <taxon>Candidatus Solincola</taxon>
    </lineage>
</organism>
<evidence type="ECO:0000256" key="7">
    <source>
        <dbReference type="SAM" id="Phobius"/>
    </source>
</evidence>
<dbReference type="InterPro" id="IPR036259">
    <property type="entry name" value="MFS_trans_sf"/>
</dbReference>
<dbReference type="SUPFAM" id="SSF103473">
    <property type="entry name" value="MFS general substrate transporter"/>
    <property type="match status" value="1"/>
</dbReference>
<evidence type="ECO:0000256" key="4">
    <source>
        <dbReference type="ARBA" id="ARBA00022692"/>
    </source>
</evidence>
<dbReference type="GO" id="GO:0022857">
    <property type="term" value="F:transmembrane transporter activity"/>
    <property type="evidence" value="ECO:0007669"/>
    <property type="project" value="InterPro"/>
</dbReference>
<feature type="transmembrane region" description="Helical" evidence="7">
    <location>
        <begin position="38"/>
        <end position="63"/>
    </location>
</feature>
<gene>
    <name evidence="9" type="ORF">A2Y75_04895</name>
</gene>
<dbReference type="GO" id="GO:0005886">
    <property type="term" value="C:plasma membrane"/>
    <property type="evidence" value="ECO:0007669"/>
    <property type="project" value="UniProtKB-SubCell"/>
</dbReference>